<sequence>QYKFQLALVTKDERYTSKTDVLVIVYSQNGQPPKISINLETKSVNILNNLIILNASKTTADYGIAKWQWTKSPLCPAIGHFINNSSSSPIAYVTNLIEGQYIFILQVLDDRQQMSEMNITVNVNGVPDAENLIELVFSSKSYLHQQTLDNLLAQIRVFLIDLLPNIHINMVGMLNENILLVKGKDFKTDLIISPKILANHLQDKLKSLRSASNMNIMSIDTYL</sequence>
<organism evidence="1 2">
    <name type="scientific">Rotaria magnacalcarata</name>
    <dbReference type="NCBI Taxonomy" id="392030"/>
    <lineage>
        <taxon>Eukaryota</taxon>
        <taxon>Metazoa</taxon>
        <taxon>Spiralia</taxon>
        <taxon>Gnathifera</taxon>
        <taxon>Rotifera</taxon>
        <taxon>Eurotatoria</taxon>
        <taxon>Bdelloidea</taxon>
        <taxon>Philodinida</taxon>
        <taxon>Philodinidae</taxon>
        <taxon>Rotaria</taxon>
    </lineage>
</organism>
<dbReference type="PANTHER" id="PTHR46182:SF2">
    <property type="entry name" value="FI19480P1"/>
    <property type="match status" value="1"/>
</dbReference>
<accession>A0A8S3JLC8</accession>
<dbReference type="EMBL" id="CAJOBI010347777">
    <property type="protein sequence ID" value="CAF5219118.1"/>
    <property type="molecule type" value="Genomic_DNA"/>
</dbReference>
<feature type="non-terminal residue" evidence="1">
    <location>
        <position position="223"/>
    </location>
</feature>
<dbReference type="GO" id="GO:0001764">
    <property type="term" value="P:neuron migration"/>
    <property type="evidence" value="ECO:0007669"/>
    <property type="project" value="TreeGrafter"/>
</dbReference>
<dbReference type="InterPro" id="IPR029865">
    <property type="entry name" value="KIAA0319-like"/>
</dbReference>
<dbReference type="Proteomes" id="UP000676336">
    <property type="component" value="Unassembled WGS sequence"/>
</dbReference>
<evidence type="ECO:0000313" key="1">
    <source>
        <dbReference type="EMBL" id="CAF5219118.1"/>
    </source>
</evidence>
<dbReference type="PANTHER" id="PTHR46182">
    <property type="entry name" value="FI19480P1"/>
    <property type="match status" value="1"/>
</dbReference>
<comment type="caution">
    <text evidence="1">The sequence shown here is derived from an EMBL/GenBank/DDBJ whole genome shotgun (WGS) entry which is preliminary data.</text>
</comment>
<proteinExistence type="predicted"/>
<name>A0A8S3JLC8_9BILA</name>
<dbReference type="AlphaFoldDB" id="A0A8S3JLC8"/>
<dbReference type="InterPro" id="IPR013783">
    <property type="entry name" value="Ig-like_fold"/>
</dbReference>
<reference evidence="1" key="1">
    <citation type="submission" date="2021-02" db="EMBL/GenBank/DDBJ databases">
        <authorList>
            <person name="Nowell W R."/>
        </authorList>
    </citation>
    <scope>NUCLEOTIDE SEQUENCE</scope>
</reference>
<evidence type="ECO:0000313" key="2">
    <source>
        <dbReference type="Proteomes" id="UP000676336"/>
    </source>
</evidence>
<protein>
    <submittedName>
        <fullName evidence="1">Uncharacterized protein</fullName>
    </submittedName>
</protein>
<dbReference type="GO" id="GO:0031410">
    <property type="term" value="C:cytoplasmic vesicle"/>
    <property type="evidence" value="ECO:0007669"/>
    <property type="project" value="TreeGrafter"/>
</dbReference>
<feature type="non-terminal residue" evidence="1">
    <location>
        <position position="1"/>
    </location>
</feature>
<dbReference type="GO" id="GO:0016020">
    <property type="term" value="C:membrane"/>
    <property type="evidence" value="ECO:0007669"/>
    <property type="project" value="TreeGrafter"/>
</dbReference>
<dbReference type="Pfam" id="PF22352">
    <property type="entry name" value="K319L-like_PKD"/>
    <property type="match status" value="1"/>
</dbReference>
<gene>
    <name evidence="1" type="ORF">SMN809_LOCUS81271</name>
</gene>
<dbReference type="Gene3D" id="2.60.40.10">
    <property type="entry name" value="Immunoglobulins"/>
    <property type="match status" value="1"/>
</dbReference>